<reference evidence="1 2" key="1">
    <citation type="journal article" date="2018" name="J. Biol. Chem.">
        <title>Discovery of the actinoplanic acid pathway in Streptomyces rapamycinicus reveals a genetically conserved synergism with rapamycin.</title>
        <authorList>
            <person name="Mrak P."/>
            <person name="Krastel P."/>
            <person name="Pivk Lukancic P."/>
            <person name="Tao J."/>
            <person name="Pistorius D."/>
            <person name="Moore C.M."/>
        </authorList>
    </citation>
    <scope>NUCLEOTIDE SEQUENCE [LARGE SCALE GENOMIC DNA]</scope>
    <source>
        <strain evidence="1 2">NRRL 5491</strain>
    </source>
</reference>
<organism evidence="1 2">
    <name type="scientific">Streptomyces rapamycinicus (strain ATCC 29253 / DSM 41530 / NRRL 5491 / AYB-994)</name>
    <name type="common">Streptomyces hygroscopicus (strain ATCC 29253)</name>
    <dbReference type="NCBI Taxonomy" id="1343740"/>
    <lineage>
        <taxon>Bacteria</taxon>
        <taxon>Bacillati</taxon>
        <taxon>Actinomycetota</taxon>
        <taxon>Actinomycetes</taxon>
        <taxon>Kitasatosporales</taxon>
        <taxon>Streptomycetaceae</taxon>
        <taxon>Streptomyces</taxon>
        <taxon>Streptomyces violaceusniger group</taxon>
    </lineage>
</organism>
<dbReference type="STRING" id="1343740.M271_39530"/>
<dbReference type="EMBL" id="QYCY01000001">
    <property type="protein sequence ID" value="RLV77527.1"/>
    <property type="molecule type" value="Genomic_DNA"/>
</dbReference>
<protein>
    <submittedName>
        <fullName evidence="1">Uncharacterized protein</fullName>
    </submittedName>
</protein>
<dbReference type="Gene3D" id="3.40.50.720">
    <property type="entry name" value="NAD(P)-binding Rossmann-like Domain"/>
    <property type="match status" value="2"/>
</dbReference>
<evidence type="ECO:0000313" key="1">
    <source>
        <dbReference type="EMBL" id="RLV77527.1"/>
    </source>
</evidence>
<accession>A0A3L8RD40</accession>
<evidence type="ECO:0000313" key="2">
    <source>
        <dbReference type="Proteomes" id="UP000281594"/>
    </source>
</evidence>
<sequence length="158" mass="16977">MTGGEGMDAVVNALAGEFTDASLALSPRGGRFVAMGRTDIRDVAQVAESHPGVVYRGWCSSAAAAMSGADQGSCPAANTFLDAPAGCRRDRCLVGRSQAWGLRDQASGMTGHLEGAGLSRLRRGGVHPLTTEQGPVLSEALPWWVRRWWFRLVRTWRH</sequence>
<dbReference type="AlphaFoldDB" id="A0A3L8RD40"/>
<gene>
    <name evidence="1" type="ORF">D3C57_104120</name>
</gene>
<dbReference type="Proteomes" id="UP000281594">
    <property type="component" value="Unassembled WGS sequence"/>
</dbReference>
<name>A0A3L8RD40_STRRN</name>
<comment type="caution">
    <text evidence="1">The sequence shown here is derived from an EMBL/GenBank/DDBJ whole genome shotgun (WGS) entry which is preliminary data.</text>
</comment>
<proteinExistence type="predicted"/>